<evidence type="ECO:0000256" key="1">
    <source>
        <dbReference type="SAM" id="SignalP"/>
    </source>
</evidence>
<gene>
    <name evidence="2" type="ORF">HNP33_001135</name>
</gene>
<evidence type="ECO:0000313" key="2">
    <source>
        <dbReference type="EMBL" id="MBB6577084.1"/>
    </source>
</evidence>
<reference evidence="2 3" key="1">
    <citation type="submission" date="2020-08" db="EMBL/GenBank/DDBJ databases">
        <title>Functional genomics of gut bacteria from endangered species of beetles.</title>
        <authorList>
            <person name="Carlos-Shanley C."/>
        </authorList>
    </citation>
    <scope>NUCLEOTIDE SEQUENCE [LARGE SCALE GENOMIC DNA]</scope>
    <source>
        <strain evidence="2 3">S00124</strain>
    </source>
</reference>
<keyword evidence="3" id="KW-1185">Reference proteome</keyword>
<feature type="signal peptide" evidence="1">
    <location>
        <begin position="1"/>
        <end position="40"/>
    </location>
</feature>
<feature type="chain" id="PRO_5045440140" evidence="1">
    <location>
        <begin position="41"/>
        <end position="146"/>
    </location>
</feature>
<name>A0ABR6RD54_9BURK</name>
<accession>A0ABR6RD54</accession>
<dbReference type="EMBL" id="JACHKZ010000005">
    <property type="protein sequence ID" value="MBB6577084.1"/>
    <property type="molecule type" value="Genomic_DNA"/>
</dbReference>
<dbReference type="Proteomes" id="UP000562492">
    <property type="component" value="Unassembled WGS sequence"/>
</dbReference>
<comment type="caution">
    <text evidence="2">The sequence shown here is derived from an EMBL/GenBank/DDBJ whole genome shotgun (WGS) entry which is preliminary data.</text>
</comment>
<proteinExistence type="predicted"/>
<dbReference type="RefSeq" id="WP_184706200.1">
    <property type="nucleotide sequence ID" value="NZ_JACHKZ010000005.1"/>
</dbReference>
<organism evidence="2 3">
    <name type="scientific">Comamonas odontotermitis</name>
    <dbReference type="NCBI Taxonomy" id="379895"/>
    <lineage>
        <taxon>Bacteria</taxon>
        <taxon>Pseudomonadati</taxon>
        <taxon>Pseudomonadota</taxon>
        <taxon>Betaproteobacteria</taxon>
        <taxon>Burkholderiales</taxon>
        <taxon>Comamonadaceae</taxon>
        <taxon>Comamonas</taxon>
    </lineage>
</organism>
<keyword evidence="1" id="KW-0732">Signal</keyword>
<evidence type="ECO:0000313" key="3">
    <source>
        <dbReference type="Proteomes" id="UP000562492"/>
    </source>
</evidence>
<sequence>MQRCTTPTPHTTTRLRRHSAAMATALTLGLGLLAAVPAQAQTATFAPVQGQVRAFPPQALRGTLVVSSTSEATVDGKQLLLAPAFKLYNPQNATIRPGTVQGQELNVNYVIEKASGRLHAAWILNSAEAQLKRDRADNSFWSSLFR</sequence>
<protein>
    <submittedName>
        <fullName evidence="2">Uncharacterized protein</fullName>
    </submittedName>
</protein>